<feature type="compositionally biased region" description="Polar residues" evidence="1">
    <location>
        <begin position="331"/>
        <end position="343"/>
    </location>
</feature>
<gene>
    <name evidence="2" type="ORF">POJ06DRAFT_267221</name>
</gene>
<feature type="compositionally biased region" description="Basic and acidic residues" evidence="1">
    <location>
        <begin position="70"/>
        <end position="87"/>
    </location>
</feature>
<proteinExistence type="predicted"/>
<reference evidence="2" key="1">
    <citation type="submission" date="2023-03" db="EMBL/GenBank/DDBJ databases">
        <title>Near-Complete genome sequence of Lipomyces tetrasporous NRRL Y-64009, an oleaginous yeast capable of growing on lignocellulosic hydrolysates.</title>
        <authorList>
            <consortium name="Lawrence Berkeley National Laboratory"/>
            <person name="Jagtap S.S."/>
            <person name="Liu J.-J."/>
            <person name="Walukiewicz H.E."/>
            <person name="Pangilinan J."/>
            <person name="Lipzen A."/>
            <person name="Ahrendt S."/>
            <person name="Koriabine M."/>
            <person name="Cobaugh K."/>
            <person name="Salamov A."/>
            <person name="Yoshinaga Y."/>
            <person name="Ng V."/>
            <person name="Daum C."/>
            <person name="Grigoriev I.V."/>
            <person name="Slininger P.J."/>
            <person name="Dien B.S."/>
            <person name="Jin Y.-S."/>
            <person name="Rao C.V."/>
        </authorList>
    </citation>
    <scope>NUCLEOTIDE SEQUENCE</scope>
    <source>
        <strain evidence="2">NRRL Y-64009</strain>
    </source>
</reference>
<dbReference type="GeneID" id="80884385"/>
<dbReference type="EMBL" id="JARPMG010000004">
    <property type="protein sequence ID" value="KAJ8101055.1"/>
    <property type="molecule type" value="Genomic_DNA"/>
</dbReference>
<feature type="compositionally biased region" description="Basic and acidic residues" evidence="1">
    <location>
        <begin position="272"/>
        <end position="289"/>
    </location>
</feature>
<dbReference type="Proteomes" id="UP001217417">
    <property type="component" value="Unassembled WGS sequence"/>
</dbReference>
<evidence type="ECO:0008006" key="4">
    <source>
        <dbReference type="Google" id="ProtNLM"/>
    </source>
</evidence>
<organism evidence="2 3">
    <name type="scientific">Lipomyces tetrasporus</name>
    <dbReference type="NCBI Taxonomy" id="54092"/>
    <lineage>
        <taxon>Eukaryota</taxon>
        <taxon>Fungi</taxon>
        <taxon>Dikarya</taxon>
        <taxon>Ascomycota</taxon>
        <taxon>Saccharomycotina</taxon>
        <taxon>Lipomycetes</taxon>
        <taxon>Lipomycetales</taxon>
        <taxon>Lipomycetaceae</taxon>
        <taxon>Lipomyces</taxon>
    </lineage>
</organism>
<feature type="compositionally biased region" description="Basic and acidic residues" evidence="1">
    <location>
        <begin position="193"/>
        <end position="211"/>
    </location>
</feature>
<protein>
    <recommendedName>
        <fullName evidence="4">RED-like N-terminal domain-containing protein</fullName>
    </recommendedName>
</protein>
<comment type="caution">
    <text evidence="2">The sequence shown here is derived from an EMBL/GenBank/DDBJ whole genome shotgun (WGS) entry which is preliminary data.</text>
</comment>
<evidence type="ECO:0000313" key="3">
    <source>
        <dbReference type="Proteomes" id="UP001217417"/>
    </source>
</evidence>
<feature type="compositionally biased region" description="Acidic residues" evidence="1">
    <location>
        <begin position="290"/>
        <end position="303"/>
    </location>
</feature>
<evidence type="ECO:0000313" key="2">
    <source>
        <dbReference type="EMBL" id="KAJ8101055.1"/>
    </source>
</evidence>
<accession>A0AAD7QTG2</accession>
<feature type="compositionally biased region" description="Basic and acidic residues" evidence="1">
    <location>
        <begin position="245"/>
        <end position="260"/>
    </location>
</feature>
<dbReference type="AlphaFoldDB" id="A0AAD7QTG2"/>
<feature type="region of interest" description="Disordered" evidence="1">
    <location>
        <begin position="16"/>
        <end position="98"/>
    </location>
</feature>
<sequence>MSRLTNDDFRRLLVESAAAAAARPPATPRRKQSPPRVSGPKRSVLQSQSKTFEKSGRGDSQAKLAQQRPQYRDRAQERRQTKEEDLAPKNTSSGLDYELLARVRRGEDIYASERVTLDEDYKPGEDDPELDKQLDEILTSNELEKNDFHSARKATKSKAELLSELRKKINEKSKSKFKPIGTAKSYALQEETRAEVHVSAKKYEKKSDKRKEKMIKRRLVSELSPELSSNAHDHYQQKRSPTPKTMDDTLQHQPDKREMELGLPGLPYEVSDEAKNENSAEKIAPRSGDEVLDDGDIFEDVGSDYDPFAGLDDDGSSSSSDNDVKEDSRGLNPTKSPQIASSGRTEEAPRPITSRNYFGDSISSTSEPANNKTGSASEQSNSMMDIIAEVDLDTVLKNARATKKEISSMKTRGLVPLQPFGGDYDIENDLGGEGRWIDDDDEEDAIGKKSKKRKRA</sequence>
<keyword evidence="3" id="KW-1185">Reference proteome</keyword>
<feature type="region of interest" description="Disordered" evidence="1">
    <location>
        <begin position="193"/>
        <end position="382"/>
    </location>
</feature>
<feature type="compositionally biased region" description="Polar residues" evidence="1">
    <location>
        <begin position="353"/>
        <end position="382"/>
    </location>
</feature>
<name>A0AAD7QTG2_9ASCO</name>
<feature type="region of interest" description="Disordered" evidence="1">
    <location>
        <begin position="431"/>
        <end position="456"/>
    </location>
</feature>
<evidence type="ECO:0000256" key="1">
    <source>
        <dbReference type="SAM" id="MobiDB-lite"/>
    </source>
</evidence>
<dbReference type="RefSeq" id="XP_056044505.1">
    <property type="nucleotide sequence ID" value="XM_056189219.1"/>
</dbReference>